<accession>A0AAP8SPP9</accession>
<dbReference type="SUPFAM" id="SSF51556">
    <property type="entry name" value="Metallo-dependent hydrolases"/>
    <property type="match status" value="1"/>
</dbReference>
<comment type="caution">
    <text evidence="3">The sequence shown here is derived from an EMBL/GenBank/DDBJ whole genome shotgun (WGS) entry which is preliminary data.</text>
</comment>
<dbReference type="AlphaFoldDB" id="A0AAP8SPP9"/>
<dbReference type="RefSeq" id="WP_084200167.1">
    <property type="nucleotide sequence ID" value="NZ_BMYL01000001.1"/>
</dbReference>
<dbReference type="InterPro" id="IPR032466">
    <property type="entry name" value="Metal_Hydrolase"/>
</dbReference>
<feature type="signal peptide" evidence="1">
    <location>
        <begin position="1"/>
        <end position="21"/>
    </location>
</feature>
<evidence type="ECO:0000313" key="4">
    <source>
        <dbReference type="Proteomes" id="UP000235162"/>
    </source>
</evidence>
<dbReference type="InterPro" id="IPR011059">
    <property type="entry name" value="Metal-dep_hydrolase_composite"/>
</dbReference>
<keyword evidence="1" id="KW-0732">Signal</keyword>
<reference evidence="3 4" key="1">
    <citation type="submission" date="2018-01" db="EMBL/GenBank/DDBJ databases">
        <title>The draft genome sequence of Halioglobus japonicus S1-36.</title>
        <authorList>
            <person name="Du Z.-J."/>
            <person name="Shi M.-J."/>
        </authorList>
    </citation>
    <scope>NUCLEOTIDE SEQUENCE [LARGE SCALE GENOMIC DNA]</scope>
    <source>
        <strain evidence="3 4">S1-36</strain>
    </source>
</reference>
<dbReference type="PANTHER" id="PTHR43135:SF3">
    <property type="entry name" value="ALPHA-D-RIBOSE 1-METHYLPHOSPHONATE 5-TRIPHOSPHATE DIPHOSPHATASE"/>
    <property type="match status" value="1"/>
</dbReference>
<evidence type="ECO:0000313" key="3">
    <source>
        <dbReference type="EMBL" id="PLW87826.1"/>
    </source>
</evidence>
<proteinExistence type="predicted"/>
<evidence type="ECO:0000259" key="2">
    <source>
        <dbReference type="Pfam" id="PF01979"/>
    </source>
</evidence>
<dbReference type="Pfam" id="PF01979">
    <property type="entry name" value="Amidohydro_1"/>
    <property type="match status" value="1"/>
</dbReference>
<dbReference type="EMBL" id="PKUR01000001">
    <property type="protein sequence ID" value="PLW87826.1"/>
    <property type="molecule type" value="Genomic_DNA"/>
</dbReference>
<feature type="domain" description="Amidohydrolase-related" evidence="2">
    <location>
        <begin position="76"/>
        <end position="424"/>
    </location>
</feature>
<keyword evidence="4" id="KW-1185">Reference proteome</keyword>
<dbReference type="InterPro" id="IPR057744">
    <property type="entry name" value="OTAase-like"/>
</dbReference>
<dbReference type="InterPro" id="IPR006680">
    <property type="entry name" value="Amidohydro-rel"/>
</dbReference>
<dbReference type="CDD" id="cd01299">
    <property type="entry name" value="Met_dep_hydrolase_A"/>
    <property type="match status" value="1"/>
</dbReference>
<dbReference type="InterPro" id="IPR051781">
    <property type="entry name" value="Metallo-dep_Hydrolase"/>
</dbReference>
<dbReference type="GO" id="GO:0016810">
    <property type="term" value="F:hydrolase activity, acting on carbon-nitrogen (but not peptide) bonds"/>
    <property type="evidence" value="ECO:0007669"/>
    <property type="project" value="InterPro"/>
</dbReference>
<name>A0AAP8SPP9_9GAMM</name>
<evidence type="ECO:0000256" key="1">
    <source>
        <dbReference type="SAM" id="SignalP"/>
    </source>
</evidence>
<protein>
    <submittedName>
        <fullName evidence="3">Amidohydrolase family protein</fullName>
    </submittedName>
</protein>
<dbReference type="Proteomes" id="UP000235162">
    <property type="component" value="Unassembled WGS sequence"/>
</dbReference>
<feature type="chain" id="PRO_5042922361" evidence="1">
    <location>
        <begin position="22"/>
        <end position="433"/>
    </location>
</feature>
<dbReference type="PANTHER" id="PTHR43135">
    <property type="entry name" value="ALPHA-D-RIBOSE 1-METHYLPHOSPHONATE 5-TRIPHOSPHATE DIPHOSPHATASE"/>
    <property type="match status" value="1"/>
</dbReference>
<dbReference type="Gene3D" id="2.30.40.10">
    <property type="entry name" value="Urease, subunit C, domain 1"/>
    <property type="match status" value="1"/>
</dbReference>
<organism evidence="3 4">
    <name type="scientific">Halioglobus japonicus</name>
    <dbReference type="NCBI Taxonomy" id="930805"/>
    <lineage>
        <taxon>Bacteria</taxon>
        <taxon>Pseudomonadati</taxon>
        <taxon>Pseudomonadota</taxon>
        <taxon>Gammaproteobacteria</taxon>
        <taxon>Cellvibrionales</taxon>
        <taxon>Halieaceae</taxon>
        <taxon>Halioglobus</taxon>
    </lineage>
</organism>
<dbReference type="Gene3D" id="3.20.20.140">
    <property type="entry name" value="Metal-dependent hydrolases"/>
    <property type="match status" value="1"/>
</dbReference>
<sequence length="433" mass="46623">MKRMLGVVAAMALTGAGAVQAETVVYCGQLVQVEPLKMLERQTIRLEGNRILAVESGYQAPALDDDIVDLKSATCMPGLMDMHVHLAHQFSAHVYLEDFKLNAVDYGIRATINAEKTLMAGFTQVRELADQSHGSSIAVRNAINKGLVPGPRVIASGRSIATTGGHADGTNGRKRELMFDLGPVGGVINGPYEARHAVRQRYKNGADMIKITATGGVLSAAKSGQNPQFMADELEGVIATARDYGMPVAAHAHGTEGMYRAVVAGVDSIEHGTYMDEKIMKLMKKQGTYMVPTLLAGKWVEDKAQTKGFFPEMVRTKAATIGPLMMDTFNRAYEYGVPIAFGTDTGVSAHGDNGKEFALMVQGGMKPLEAVRSATWHGAKLTRTDDELGKLAAGYLADIVAVQEDPRDDITTLERVAFVMKDGVVYKNEVVSD</sequence>
<gene>
    <name evidence="3" type="ORF">C0029_04440</name>
</gene>
<dbReference type="SUPFAM" id="SSF51338">
    <property type="entry name" value="Composite domain of metallo-dependent hydrolases"/>
    <property type="match status" value="1"/>
</dbReference>